<name>A0AAE1GSR3_9NEOP</name>
<dbReference type="PANTHER" id="PTHR47968:SF67">
    <property type="entry name" value="KINESIN MOTOR DOMAIN-CONTAINING PROTEIN"/>
    <property type="match status" value="1"/>
</dbReference>
<dbReference type="Pfam" id="PF00225">
    <property type="entry name" value="Kinesin"/>
    <property type="match status" value="2"/>
</dbReference>
<dbReference type="GO" id="GO:0005874">
    <property type="term" value="C:microtubule"/>
    <property type="evidence" value="ECO:0007669"/>
    <property type="project" value="UniProtKB-KW"/>
</dbReference>
<dbReference type="Gene3D" id="3.40.850.10">
    <property type="entry name" value="Kinesin motor domain"/>
    <property type="match status" value="1"/>
</dbReference>
<dbReference type="PANTHER" id="PTHR47968">
    <property type="entry name" value="CENTROMERE PROTEIN E"/>
    <property type="match status" value="1"/>
</dbReference>
<dbReference type="GO" id="GO:0008017">
    <property type="term" value="F:microtubule binding"/>
    <property type="evidence" value="ECO:0007669"/>
    <property type="project" value="InterPro"/>
</dbReference>
<dbReference type="SMART" id="SM00129">
    <property type="entry name" value="KISc"/>
    <property type="match status" value="1"/>
</dbReference>
<dbReference type="PROSITE" id="PS50067">
    <property type="entry name" value="KINESIN_MOTOR_2"/>
    <property type="match status" value="1"/>
</dbReference>
<evidence type="ECO:0000256" key="1">
    <source>
        <dbReference type="ARBA" id="ARBA00004245"/>
    </source>
</evidence>
<protein>
    <recommendedName>
        <fullName evidence="6">Kinesin-like protein</fullName>
    </recommendedName>
</protein>
<evidence type="ECO:0000313" key="8">
    <source>
        <dbReference type="EMBL" id="KAK3908086.1"/>
    </source>
</evidence>
<sequence length="602" mass="65771">MVKNPIKVYGRIKPVLNKNQAEEYEIHETADDFETLNFNLKPHGFFNAKPESVSFRFQKVFNTSNQEEVFNIVARPVVDSVLQGYNGTIFAYGQTGSGKTYSMTGGLSRYEDRGVIPRTIQHIFKHFLEAGVTHSTFISYLEIYNECGYDLLNPNHKVSKLDDLPRVILMEDTSGTMNLRNLSVHPVSSEEEALNLLFLGDTNRMISETPMNPSSSRSHCVFTVHVVTRVSASASSAVRRSKLHLIDLAGSERVHKTGIDGNLLTEARYINLSLHYLEQVRRPACGREEGSERRGKSPFIRNGGDWWSLLISSHRSGQVIVALADSRRSHVPYRNSMMTTVLRDSLGGNCMTAMLATLSAHKSNIEVGVGTTAGRGGAQPGPRVEGGGDPFQPPTLPPPTQETLSTCRFAQRVALVRNEAMLNEEKDPQQEIALLRADVRRLKEQIAALTSPSAGAQLADELTEAEVAECRAWVQDYLRRDAVDEASSASGSGASTQSTVIDVTGTPSEAPAAQVQVPSDPRKVRLCFSMLRAAYCERDAQDGAAAGPGATPPKQLQSKVASQVEHFREIIRQRDSEICNLLADGRGQHPAAVVGVSGAAGT</sequence>
<accession>A0AAE1GSR3</accession>
<evidence type="ECO:0000256" key="2">
    <source>
        <dbReference type="ARBA" id="ARBA00022741"/>
    </source>
</evidence>
<keyword evidence="2 5" id="KW-0547">Nucleotide-binding</keyword>
<comment type="similarity">
    <text evidence="5 6">Belongs to the TRAFAC class myosin-kinesin ATPase superfamily. Kinesin family.</text>
</comment>
<evidence type="ECO:0000256" key="4">
    <source>
        <dbReference type="ARBA" id="ARBA00023212"/>
    </source>
</evidence>
<keyword evidence="3 5" id="KW-0067">ATP-binding</keyword>
<dbReference type="InterPro" id="IPR036961">
    <property type="entry name" value="Kinesin_motor_dom_sf"/>
</dbReference>
<dbReference type="GO" id="GO:0005524">
    <property type="term" value="F:ATP binding"/>
    <property type="evidence" value="ECO:0007669"/>
    <property type="project" value="UniProtKB-UniRule"/>
</dbReference>
<evidence type="ECO:0000256" key="5">
    <source>
        <dbReference type="PROSITE-ProRule" id="PRU00283"/>
    </source>
</evidence>
<evidence type="ECO:0000259" key="7">
    <source>
        <dbReference type="PROSITE" id="PS50067"/>
    </source>
</evidence>
<keyword evidence="6" id="KW-0493">Microtubule</keyword>
<comment type="subcellular location">
    <subcellularLocation>
        <location evidence="1">Cytoplasm</location>
        <location evidence="1">Cytoskeleton</location>
    </subcellularLocation>
</comment>
<comment type="caution">
    <text evidence="8">The sequence shown here is derived from an EMBL/GenBank/DDBJ whole genome shotgun (WGS) entry which is preliminary data.</text>
</comment>
<evidence type="ECO:0000313" key="9">
    <source>
        <dbReference type="Proteomes" id="UP001219518"/>
    </source>
</evidence>
<organism evidence="8 9">
    <name type="scientific">Frankliniella fusca</name>
    <dbReference type="NCBI Taxonomy" id="407009"/>
    <lineage>
        <taxon>Eukaryota</taxon>
        <taxon>Metazoa</taxon>
        <taxon>Ecdysozoa</taxon>
        <taxon>Arthropoda</taxon>
        <taxon>Hexapoda</taxon>
        <taxon>Insecta</taxon>
        <taxon>Pterygota</taxon>
        <taxon>Neoptera</taxon>
        <taxon>Paraneoptera</taxon>
        <taxon>Thysanoptera</taxon>
        <taxon>Terebrantia</taxon>
        <taxon>Thripoidea</taxon>
        <taxon>Thripidae</taxon>
        <taxon>Frankliniella</taxon>
    </lineage>
</organism>
<keyword evidence="4" id="KW-0206">Cytoskeleton</keyword>
<reference evidence="8" key="1">
    <citation type="submission" date="2021-07" db="EMBL/GenBank/DDBJ databases">
        <authorList>
            <person name="Catto M.A."/>
            <person name="Jacobson A."/>
            <person name="Kennedy G."/>
            <person name="Labadie P."/>
            <person name="Hunt B.G."/>
            <person name="Srinivasan R."/>
        </authorList>
    </citation>
    <scope>NUCLEOTIDE SEQUENCE</scope>
    <source>
        <strain evidence="8">PL_HMW_Pooled</strain>
        <tissue evidence="8">Head</tissue>
    </source>
</reference>
<evidence type="ECO:0000256" key="3">
    <source>
        <dbReference type="ARBA" id="ARBA00022840"/>
    </source>
</evidence>
<evidence type="ECO:0000256" key="6">
    <source>
        <dbReference type="RuleBase" id="RU000394"/>
    </source>
</evidence>
<dbReference type="GO" id="GO:0003777">
    <property type="term" value="F:microtubule motor activity"/>
    <property type="evidence" value="ECO:0007669"/>
    <property type="project" value="InterPro"/>
</dbReference>
<keyword evidence="9" id="KW-1185">Reference proteome</keyword>
<dbReference type="AlphaFoldDB" id="A0AAE1GSR3"/>
<feature type="non-terminal residue" evidence="8">
    <location>
        <position position="602"/>
    </location>
</feature>
<dbReference type="SUPFAM" id="SSF52540">
    <property type="entry name" value="P-loop containing nucleoside triphosphate hydrolases"/>
    <property type="match status" value="1"/>
</dbReference>
<dbReference type="GO" id="GO:0007018">
    <property type="term" value="P:microtubule-based movement"/>
    <property type="evidence" value="ECO:0007669"/>
    <property type="project" value="InterPro"/>
</dbReference>
<feature type="domain" description="Kinesin motor" evidence="7">
    <location>
        <begin position="5"/>
        <end position="416"/>
    </location>
</feature>
<reference evidence="8" key="2">
    <citation type="journal article" date="2023" name="BMC Genomics">
        <title>Pest status, molecular evolution, and epigenetic factors derived from the genome assembly of Frankliniella fusca, a thysanopteran phytovirus vector.</title>
        <authorList>
            <person name="Catto M.A."/>
            <person name="Labadie P.E."/>
            <person name="Jacobson A.L."/>
            <person name="Kennedy G.G."/>
            <person name="Srinivasan R."/>
            <person name="Hunt B.G."/>
        </authorList>
    </citation>
    <scope>NUCLEOTIDE SEQUENCE</scope>
    <source>
        <strain evidence="8">PL_HMW_Pooled</strain>
    </source>
</reference>
<dbReference type="InterPro" id="IPR027417">
    <property type="entry name" value="P-loop_NTPase"/>
</dbReference>
<dbReference type="PROSITE" id="PS00411">
    <property type="entry name" value="KINESIN_MOTOR_1"/>
    <property type="match status" value="1"/>
</dbReference>
<keyword evidence="4" id="KW-0963">Cytoplasm</keyword>
<dbReference type="InterPro" id="IPR001752">
    <property type="entry name" value="Kinesin_motor_dom"/>
</dbReference>
<dbReference type="Proteomes" id="UP001219518">
    <property type="component" value="Unassembled WGS sequence"/>
</dbReference>
<keyword evidence="5 6" id="KW-0505">Motor protein</keyword>
<proteinExistence type="inferred from homology"/>
<gene>
    <name evidence="8" type="ORF">KUF71_003218</name>
</gene>
<dbReference type="PRINTS" id="PR00380">
    <property type="entry name" value="KINESINHEAVY"/>
</dbReference>
<dbReference type="InterPro" id="IPR019821">
    <property type="entry name" value="Kinesin_motor_CS"/>
</dbReference>
<dbReference type="InterPro" id="IPR027640">
    <property type="entry name" value="Kinesin-like_fam"/>
</dbReference>
<feature type="binding site" evidence="5">
    <location>
        <begin position="93"/>
        <end position="100"/>
    </location>
    <ligand>
        <name>ATP</name>
        <dbReference type="ChEBI" id="CHEBI:30616"/>
    </ligand>
</feature>
<dbReference type="EMBL" id="JAHWGI010000027">
    <property type="protein sequence ID" value="KAK3908086.1"/>
    <property type="molecule type" value="Genomic_DNA"/>
</dbReference>